<feature type="non-terminal residue" evidence="1">
    <location>
        <position position="1"/>
    </location>
</feature>
<evidence type="ECO:0000313" key="1">
    <source>
        <dbReference type="EMBL" id="CAF4365261.1"/>
    </source>
</evidence>
<organism evidence="1 2">
    <name type="scientific">Rotaria sordida</name>
    <dbReference type="NCBI Taxonomy" id="392033"/>
    <lineage>
        <taxon>Eukaryota</taxon>
        <taxon>Metazoa</taxon>
        <taxon>Spiralia</taxon>
        <taxon>Gnathifera</taxon>
        <taxon>Rotifera</taxon>
        <taxon>Eurotatoria</taxon>
        <taxon>Bdelloidea</taxon>
        <taxon>Philodinida</taxon>
        <taxon>Philodinidae</taxon>
        <taxon>Rotaria</taxon>
    </lineage>
</organism>
<comment type="caution">
    <text evidence="1">The sequence shown here is derived from an EMBL/GenBank/DDBJ whole genome shotgun (WGS) entry which is preliminary data.</text>
</comment>
<accession>A0A820LZ05</accession>
<protein>
    <submittedName>
        <fullName evidence="1">Uncharacterized protein</fullName>
    </submittedName>
</protein>
<dbReference type="Proteomes" id="UP000663823">
    <property type="component" value="Unassembled WGS sequence"/>
</dbReference>
<dbReference type="EMBL" id="CAJOAX010068563">
    <property type="protein sequence ID" value="CAF4365261.1"/>
    <property type="molecule type" value="Genomic_DNA"/>
</dbReference>
<name>A0A820LZ05_9BILA</name>
<proteinExistence type="predicted"/>
<reference evidence="1" key="1">
    <citation type="submission" date="2021-02" db="EMBL/GenBank/DDBJ databases">
        <authorList>
            <person name="Nowell W R."/>
        </authorList>
    </citation>
    <scope>NUCLEOTIDE SEQUENCE</scope>
</reference>
<dbReference type="AlphaFoldDB" id="A0A820LZ05"/>
<evidence type="ECO:0000313" key="2">
    <source>
        <dbReference type="Proteomes" id="UP000663823"/>
    </source>
</evidence>
<gene>
    <name evidence="1" type="ORF">OTI717_LOCUS43974</name>
</gene>
<sequence>QLLYDNHLYSNKIKYGLGGVFVKSNDNTINSDDS</sequence>